<dbReference type="EC" id="1.1.1.100" evidence="2"/>
<dbReference type="CDD" id="cd05344">
    <property type="entry name" value="BKR_like_SDR_like"/>
    <property type="match status" value="1"/>
</dbReference>
<dbReference type="SUPFAM" id="SSF51735">
    <property type="entry name" value="NAD(P)-binding Rossmann-fold domains"/>
    <property type="match status" value="1"/>
</dbReference>
<accession>A0ABU0FAA7</accession>
<proteinExistence type="inferred from homology"/>
<dbReference type="Gene3D" id="3.40.50.720">
    <property type="entry name" value="NAD(P)-binding Rossmann-like Domain"/>
    <property type="match status" value="1"/>
</dbReference>
<evidence type="ECO:0000256" key="1">
    <source>
        <dbReference type="ARBA" id="ARBA00006484"/>
    </source>
</evidence>
<dbReference type="PRINTS" id="PR00080">
    <property type="entry name" value="SDRFAMILY"/>
</dbReference>
<dbReference type="GO" id="GO:0004316">
    <property type="term" value="F:3-oxoacyl-[acyl-carrier-protein] reductase (NADPH) activity"/>
    <property type="evidence" value="ECO:0007669"/>
    <property type="project" value="UniProtKB-EC"/>
</dbReference>
<dbReference type="InterPro" id="IPR036291">
    <property type="entry name" value="NAD(P)-bd_dom_sf"/>
</dbReference>
<evidence type="ECO:0000313" key="2">
    <source>
        <dbReference type="EMBL" id="MDQ0391262.1"/>
    </source>
</evidence>
<evidence type="ECO:0000313" key="3">
    <source>
        <dbReference type="Proteomes" id="UP001237448"/>
    </source>
</evidence>
<comment type="caution">
    <text evidence="2">The sequence shown here is derived from an EMBL/GenBank/DDBJ whole genome shotgun (WGS) entry which is preliminary data.</text>
</comment>
<sequence length="255" mass="26009">MHIDLSGKRALILGASGGLGSAIATGLREAGADIAVVGRSAERLQAAMPEAKARIVADLAAAGAPDAIADQALAALGGVDILVNNSGGPPPSPALGVSAEVWKAQFEAMVLSLMKLTDRLAPGMVERKWGRILTIASSGVQMPIPNLAVSNTLRSALVGWSKTLATELAPHGVTVNMVLPGRIATSRVASLDAAAAQRTGRTAEEVEAASRAAIPMGRYGRPEEFAAAAVFLASPQASYVTGTTIRIDGGMIRSI</sequence>
<comment type="similarity">
    <text evidence="1">Belongs to the short-chain dehydrogenases/reductases (SDR) family.</text>
</comment>
<keyword evidence="3" id="KW-1185">Reference proteome</keyword>
<reference evidence="2 3" key="1">
    <citation type="submission" date="2023-07" db="EMBL/GenBank/DDBJ databases">
        <title>Genomic Encyclopedia of Type Strains, Phase IV (KMG-IV): sequencing the most valuable type-strain genomes for metagenomic binning, comparative biology and taxonomic classification.</title>
        <authorList>
            <person name="Goeker M."/>
        </authorList>
    </citation>
    <scope>NUCLEOTIDE SEQUENCE [LARGE SCALE GENOMIC DNA]</scope>
    <source>
        <strain evidence="2 3">DSM 5896</strain>
    </source>
</reference>
<dbReference type="PRINTS" id="PR00081">
    <property type="entry name" value="GDHRDH"/>
</dbReference>
<dbReference type="Pfam" id="PF13561">
    <property type="entry name" value="adh_short_C2"/>
    <property type="match status" value="1"/>
</dbReference>
<dbReference type="EMBL" id="JAUSVK010000001">
    <property type="protein sequence ID" value="MDQ0391262.1"/>
    <property type="molecule type" value="Genomic_DNA"/>
</dbReference>
<dbReference type="RefSeq" id="WP_307423286.1">
    <property type="nucleotide sequence ID" value="NZ_JAUSVK010000001.1"/>
</dbReference>
<protein>
    <submittedName>
        <fullName evidence="2">3-oxoacyl-[acyl-carrier protein] reductase</fullName>
        <ecNumber evidence="2">1.1.1.100</ecNumber>
    </submittedName>
</protein>
<gene>
    <name evidence="2" type="ORF">J3R73_001054</name>
</gene>
<dbReference type="PANTHER" id="PTHR42879:SF6">
    <property type="entry name" value="NADPH-DEPENDENT REDUCTASE BACG"/>
    <property type="match status" value="1"/>
</dbReference>
<dbReference type="Proteomes" id="UP001237448">
    <property type="component" value="Unassembled WGS sequence"/>
</dbReference>
<dbReference type="InterPro" id="IPR050259">
    <property type="entry name" value="SDR"/>
</dbReference>
<organism evidence="2 3">
    <name type="scientific">Labrys monachus</name>
    <dbReference type="NCBI Taxonomy" id="217067"/>
    <lineage>
        <taxon>Bacteria</taxon>
        <taxon>Pseudomonadati</taxon>
        <taxon>Pseudomonadota</taxon>
        <taxon>Alphaproteobacteria</taxon>
        <taxon>Hyphomicrobiales</taxon>
        <taxon>Xanthobacteraceae</taxon>
        <taxon>Labrys</taxon>
    </lineage>
</organism>
<dbReference type="InterPro" id="IPR002347">
    <property type="entry name" value="SDR_fam"/>
</dbReference>
<name>A0ABU0FAA7_9HYPH</name>
<keyword evidence="2" id="KW-0560">Oxidoreductase</keyword>
<dbReference type="PANTHER" id="PTHR42879">
    <property type="entry name" value="3-OXOACYL-(ACYL-CARRIER-PROTEIN) REDUCTASE"/>
    <property type="match status" value="1"/>
</dbReference>